<dbReference type="PROSITE" id="PS51462">
    <property type="entry name" value="NUDIX"/>
    <property type="match status" value="1"/>
</dbReference>
<keyword evidence="9" id="KW-1185">Reference proteome</keyword>
<keyword evidence="5" id="KW-0460">Magnesium</keyword>
<evidence type="ECO:0000313" key="9">
    <source>
        <dbReference type="Proteomes" id="UP000320390"/>
    </source>
</evidence>
<comment type="cofactor">
    <cofactor evidence="1">
        <name>Mn(2+)</name>
        <dbReference type="ChEBI" id="CHEBI:29035"/>
    </cofactor>
</comment>
<dbReference type="Proteomes" id="UP000320390">
    <property type="component" value="Chromosome"/>
</dbReference>
<keyword evidence="6" id="KW-0464">Manganese</keyword>
<evidence type="ECO:0000313" key="8">
    <source>
        <dbReference type="EMBL" id="QDV05469.1"/>
    </source>
</evidence>
<keyword evidence="4 8" id="KW-0378">Hydrolase</keyword>
<dbReference type="InterPro" id="IPR000086">
    <property type="entry name" value="NUDIX_hydrolase_dom"/>
</dbReference>
<dbReference type="CDD" id="cd03426">
    <property type="entry name" value="NUDIX_CoAse_Nudt7"/>
    <property type="match status" value="1"/>
</dbReference>
<comment type="cofactor">
    <cofactor evidence="2">
        <name>Mg(2+)</name>
        <dbReference type="ChEBI" id="CHEBI:18420"/>
    </cofactor>
</comment>
<reference evidence="8 9" key="1">
    <citation type="submission" date="2019-02" db="EMBL/GenBank/DDBJ databases">
        <title>Deep-cultivation of Planctomycetes and their phenomic and genomic characterization uncovers novel biology.</title>
        <authorList>
            <person name="Wiegand S."/>
            <person name="Jogler M."/>
            <person name="Boedeker C."/>
            <person name="Pinto D."/>
            <person name="Vollmers J."/>
            <person name="Rivas-Marin E."/>
            <person name="Kohn T."/>
            <person name="Peeters S.H."/>
            <person name="Heuer A."/>
            <person name="Rast P."/>
            <person name="Oberbeckmann S."/>
            <person name="Bunk B."/>
            <person name="Jeske O."/>
            <person name="Meyerdierks A."/>
            <person name="Storesund J.E."/>
            <person name="Kallscheuer N."/>
            <person name="Luecker S."/>
            <person name="Lage O.M."/>
            <person name="Pohl T."/>
            <person name="Merkel B.J."/>
            <person name="Hornburger P."/>
            <person name="Mueller R.-W."/>
            <person name="Bruemmer F."/>
            <person name="Labrenz M."/>
            <person name="Spormann A.M."/>
            <person name="Op den Camp H."/>
            <person name="Overmann J."/>
            <person name="Amann R."/>
            <person name="Jetten M.S.M."/>
            <person name="Mascher T."/>
            <person name="Medema M.H."/>
            <person name="Devos D.P."/>
            <person name="Kaster A.-K."/>
            <person name="Ovreas L."/>
            <person name="Rohde M."/>
            <person name="Galperin M.Y."/>
            <person name="Jogler C."/>
        </authorList>
    </citation>
    <scope>NUCLEOTIDE SEQUENCE [LARGE SCALE GENOMIC DNA]</scope>
    <source>
        <strain evidence="8 9">Poly30</strain>
    </source>
</reference>
<dbReference type="SUPFAM" id="SSF55811">
    <property type="entry name" value="Nudix"/>
    <property type="match status" value="1"/>
</dbReference>
<gene>
    <name evidence="8" type="ORF">Poly30_09670</name>
</gene>
<dbReference type="InterPro" id="IPR045121">
    <property type="entry name" value="CoAse"/>
</dbReference>
<proteinExistence type="predicted"/>
<dbReference type="AlphaFoldDB" id="A0A518EN09"/>
<dbReference type="Pfam" id="PF00293">
    <property type="entry name" value="NUDIX"/>
    <property type="match status" value="1"/>
</dbReference>
<dbReference type="PANTHER" id="PTHR12992">
    <property type="entry name" value="NUDIX HYDROLASE"/>
    <property type="match status" value="1"/>
</dbReference>
<name>A0A518EN09_9BACT</name>
<dbReference type="PANTHER" id="PTHR12992:SF11">
    <property type="entry name" value="MITOCHONDRIAL COENZYME A DIPHOSPHATASE NUDT8"/>
    <property type="match status" value="1"/>
</dbReference>
<evidence type="ECO:0000256" key="5">
    <source>
        <dbReference type="ARBA" id="ARBA00022842"/>
    </source>
</evidence>
<dbReference type="GO" id="GO:0010945">
    <property type="term" value="F:coenzyme A diphosphatase activity"/>
    <property type="evidence" value="ECO:0007669"/>
    <property type="project" value="InterPro"/>
</dbReference>
<dbReference type="EMBL" id="CP036434">
    <property type="protein sequence ID" value="QDV05469.1"/>
    <property type="molecule type" value="Genomic_DNA"/>
</dbReference>
<evidence type="ECO:0000256" key="3">
    <source>
        <dbReference type="ARBA" id="ARBA00022723"/>
    </source>
</evidence>
<dbReference type="GO" id="GO:0046872">
    <property type="term" value="F:metal ion binding"/>
    <property type="evidence" value="ECO:0007669"/>
    <property type="project" value="UniProtKB-KW"/>
</dbReference>
<evidence type="ECO:0000256" key="4">
    <source>
        <dbReference type="ARBA" id="ARBA00022801"/>
    </source>
</evidence>
<evidence type="ECO:0000256" key="2">
    <source>
        <dbReference type="ARBA" id="ARBA00001946"/>
    </source>
</evidence>
<dbReference type="InterPro" id="IPR015797">
    <property type="entry name" value="NUDIX_hydrolase-like_dom_sf"/>
</dbReference>
<evidence type="ECO:0000256" key="1">
    <source>
        <dbReference type="ARBA" id="ARBA00001936"/>
    </source>
</evidence>
<accession>A0A518EN09</accession>
<protein>
    <submittedName>
        <fullName evidence="8">Putative NUDIX hydrolase</fullName>
    </submittedName>
</protein>
<evidence type="ECO:0000256" key="6">
    <source>
        <dbReference type="ARBA" id="ARBA00023211"/>
    </source>
</evidence>
<dbReference type="RefSeq" id="WP_419190959.1">
    <property type="nucleotide sequence ID" value="NZ_CP036434.1"/>
</dbReference>
<organism evidence="8 9">
    <name type="scientific">Saltatorellus ferox</name>
    <dbReference type="NCBI Taxonomy" id="2528018"/>
    <lineage>
        <taxon>Bacteria</taxon>
        <taxon>Pseudomonadati</taxon>
        <taxon>Planctomycetota</taxon>
        <taxon>Planctomycetia</taxon>
        <taxon>Planctomycetia incertae sedis</taxon>
        <taxon>Saltatorellus</taxon>
    </lineage>
</organism>
<sequence length="205" mass="22537">MISGADEAAVRSAIERLRGSGAEIPADAREAAVAVLLSGASLEDFSVLLMRRAFRETDPWSGQIGLPGGHAEEVDEDLIATARRESVEEVGIDPMGDASALHLGALPAVQATSRAKRLPLYITPIVFYRAEVEEPVCGPEADEAFWLPVRTAWSGVLDADHRYEHEGLVRNLPSWRFEDRTIWGMTHGILRRFFRAMNENSPTGE</sequence>
<feature type="domain" description="Nudix hydrolase" evidence="7">
    <location>
        <begin position="27"/>
        <end position="173"/>
    </location>
</feature>
<dbReference type="Gene3D" id="3.90.79.10">
    <property type="entry name" value="Nucleoside Triphosphate Pyrophosphohydrolase"/>
    <property type="match status" value="1"/>
</dbReference>
<evidence type="ECO:0000259" key="7">
    <source>
        <dbReference type="PROSITE" id="PS51462"/>
    </source>
</evidence>
<keyword evidence="3" id="KW-0479">Metal-binding</keyword>